<gene>
    <name evidence="2" type="ORF">SAMN02910418_00556</name>
</gene>
<evidence type="ECO:0000313" key="2">
    <source>
        <dbReference type="EMBL" id="SDZ92596.1"/>
    </source>
</evidence>
<evidence type="ECO:0000313" key="3">
    <source>
        <dbReference type="Proteomes" id="UP000199288"/>
    </source>
</evidence>
<dbReference type="Gene3D" id="1.10.1660.10">
    <property type="match status" value="1"/>
</dbReference>
<proteinExistence type="predicted"/>
<dbReference type="InterPro" id="IPR010093">
    <property type="entry name" value="SinI_DNA-bd"/>
</dbReference>
<feature type="domain" description="Helix-turn-helix" evidence="1">
    <location>
        <begin position="11"/>
        <end position="61"/>
    </location>
</feature>
<dbReference type="RefSeq" id="WP_092561754.1">
    <property type="nucleotide sequence ID" value="NZ_FNQV01000003.1"/>
</dbReference>
<sequence length="74" mass="8497">MNSGELMSETMLTPGEVARLFRVRAKTVARWADEGKLGVIRTAGGHRRFRLSEVEELMRRCGSLREDEHLDFPH</sequence>
<dbReference type="NCBIfam" id="TIGR01764">
    <property type="entry name" value="excise"/>
    <property type="match status" value="1"/>
</dbReference>
<dbReference type="OrthoDB" id="3393149at2"/>
<dbReference type="InterPro" id="IPR009061">
    <property type="entry name" value="DNA-bd_dom_put_sf"/>
</dbReference>
<dbReference type="GO" id="GO:0003677">
    <property type="term" value="F:DNA binding"/>
    <property type="evidence" value="ECO:0007669"/>
    <property type="project" value="InterPro"/>
</dbReference>
<dbReference type="InterPro" id="IPR041657">
    <property type="entry name" value="HTH_17"/>
</dbReference>
<dbReference type="NCBIfam" id="NF033787">
    <property type="entry name" value="HTH_BldC"/>
    <property type="match status" value="1"/>
</dbReference>
<dbReference type="InterPro" id="IPR048048">
    <property type="entry name" value="BldC-like"/>
</dbReference>
<accession>A0A1H3WZI9</accession>
<dbReference type="EMBL" id="FNQV01000003">
    <property type="protein sequence ID" value="SDZ92596.1"/>
    <property type="molecule type" value="Genomic_DNA"/>
</dbReference>
<protein>
    <submittedName>
        <fullName evidence="2">DNA binding domain-containing protein, excisionase family</fullName>
    </submittedName>
</protein>
<name>A0A1H3WZI9_9ACTO</name>
<dbReference type="CDD" id="cd04762">
    <property type="entry name" value="HTH_MerR-trunc"/>
    <property type="match status" value="1"/>
</dbReference>
<dbReference type="SUPFAM" id="SSF46955">
    <property type="entry name" value="Putative DNA-binding domain"/>
    <property type="match status" value="1"/>
</dbReference>
<keyword evidence="3" id="KW-1185">Reference proteome</keyword>
<dbReference type="Proteomes" id="UP000199288">
    <property type="component" value="Unassembled WGS sequence"/>
</dbReference>
<dbReference type="AlphaFoldDB" id="A0A1H3WZI9"/>
<dbReference type="Pfam" id="PF12728">
    <property type="entry name" value="HTH_17"/>
    <property type="match status" value="1"/>
</dbReference>
<reference evidence="3" key="1">
    <citation type="submission" date="2016-10" db="EMBL/GenBank/DDBJ databases">
        <authorList>
            <person name="Varghese N."/>
            <person name="Submissions S."/>
        </authorList>
    </citation>
    <scope>NUCLEOTIDE SEQUENCE [LARGE SCALE GENOMIC DNA]</scope>
    <source>
        <strain evidence="3">KPR-1</strain>
    </source>
</reference>
<organism evidence="2 3">
    <name type="scientific">Bowdeniella nasicola</name>
    <dbReference type="NCBI Taxonomy" id="208480"/>
    <lineage>
        <taxon>Bacteria</taxon>
        <taxon>Bacillati</taxon>
        <taxon>Actinomycetota</taxon>
        <taxon>Actinomycetes</taxon>
        <taxon>Actinomycetales</taxon>
        <taxon>Actinomycetaceae</taxon>
        <taxon>Bowdeniella</taxon>
    </lineage>
</organism>
<evidence type="ECO:0000259" key="1">
    <source>
        <dbReference type="Pfam" id="PF12728"/>
    </source>
</evidence>